<proteinExistence type="predicted"/>
<dbReference type="FunFam" id="3.30.70.270:FF:000001">
    <property type="entry name" value="Diguanylate cyclase domain protein"/>
    <property type="match status" value="1"/>
</dbReference>
<dbReference type="PANTHER" id="PTHR44757">
    <property type="entry name" value="DIGUANYLATE CYCLASE DGCP"/>
    <property type="match status" value="1"/>
</dbReference>
<dbReference type="SMART" id="SM00091">
    <property type="entry name" value="PAS"/>
    <property type="match status" value="1"/>
</dbReference>
<dbReference type="InterPro" id="IPR035965">
    <property type="entry name" value="PAS-like_dom_sf"/>
</dbReference>
<dbReference type="SUPFAM" id="SSF55073">
    <property type="entry name" value="Nucleotide cyclase"/>
    <property type="match status" value="1"/>
</dbReference>
<dbReference type="Pfam" id="PF00990">
    <property type="entry name" value="GGDEF"/>
    <property type="match status" value="1"/>
</dbReference>
<dbReference type="Pfam" id="PF13426">
    <property type="entry name" value="PAS_9"/>
    <property type="match status" value="1"/>
</dbReference>
<evidence type="ECO:0000313" key="5">
    <source>
        <dbReference type="EMBL" id="MBB2902670.1"/>
    </source>
</evidence>
<dbReference type="Gene3D" id="3.30.450.20">
    <property type="entry name" value="PAS domain"/>
    <property type="match status" value="1"/>
</dbReference>
<evidence type="ECO:0000313" key="6">
    <source>
        <dbReference type="Proteomes" id="UP000533269"/>
    </source>
</evidence>
<evidence type="ECO:0000259" key="3">
    <source>
        <dbReference type="PROSITE" id="PS50883"/>
    </source>
</evidence>
<feature type="domain" description="PAC" evidence="2">
    <location>
        <begin position="514"/>
        <end position="569"/>
    </location>
</feature>
<reference evidence="5 6" key="1">
    <citation type="submission" date="2020-08" db="EMBL/GenBank/DDBJ databases">
        <title>The Agave Microbiome: Exploring the role of microbial communities in plant adaptations to desert environments.</title>
        <authorList>
            <person name="Partida-Martinez L.P."/>
        </authorList>
    </citation>
    <scope>NUCLEOTIDE SEQUENCE [LARGE SCALE GENOMIC DNA]</scope>
    <source>
        <strain evidence="5 6">AS2.23</strain>
    </source>
</reference>
<dbReference type="InterPro" id="IPR052155">
    <property type="entry name" value="Biofilm_reg_signaling"/>
</dbReference>
<evidence type="ECO:0000259" key="1">
    <source>
        <dbReference type="PROSITE" id="PS50112"/>
    </source>
</evidence>
<protein>
    <submittedName>
        <fullName evidence="5">Diguanylate cyclase (GGDEF)-like protein/PAS domain S-box-containing protein</fullName>
    </submittedName>
</protein>
<dbReference type="InterPro" id="IPR000160">
    <property type="entry name" value="GGDEF_dom"/>
</dbReference>
<dbReference type="PROSITE" id="PS50887">
    <property type="entry name" value="GGDEF"/>
    <property type="match status" value="1"/>
</dbReference>
<dbReference type="CDD" id="cd01948">
    <property type="entry name" value="EAL"/>
    <property type="match status" value="1"/>
</dbReference>
<dbReference type="InterPro" id="IPR000014">
    <property type="entry name" value="PAS"/>
</dbReference>
<dbReference type="Pfam" id="PF10069">
    <property type="entry name" value="DICT"/>
    <property type="match status" value="1"/>
</dbReference>
<dbReference type="SMART" id="SM00267">
    <property type="entry name" value="GGDEF"/>
    <property type="match status" value="1"/>
</dbReference>
<dbReference type="InterPro" id="IPR000700">
    <property type="entry name" value="PAS-assoc_C"/>
</dbReference>
<evidence type="ECO:0000259" key="2">
    <source>
        <dbReference type="PROSITE" id="PS50113"/>
    </source>
</evidence>
<dbReference type="SUPFAM" id="SSF55785">
    <property type="entry name" value="PYP-like sensor domain (PAS domain)"/>
    <property type="match status" value="1"/>
</dbReference>
<dbReference type="InterPro" id="IPR001610">
    <property type="entry name" value="PAC"/>
</dbReference>
<dbReference type="Gene3D" id="3.20.20.450">
    <property type="entry name" value="EAL domain"/>
    <property type="match status" value="1"/>
</dbReference>
<sequence length="743" mass="80036">MSSIDRVIADGSVHSVFQPIIDLDSGAVVAYEALARGPQGPLATPDALFGAAREAGLLAELDQACRVAAFRGAVEHGLLAPLTVFVNVEPEVLDTAPVDDLLALAAGAPGELRIVLEITERALATRPAELLRTVDRVRALGWGVALDDVGADAASLAFMPLLRPDVVKLDLSLVQKRPSPVIAEIMNAVNDYAERTGARVLAEGIETPQHLTIARALGAHLGQGWLFARPAAGPAERFPVASLTLPDPVAAGAVDQPSPFDCLPPGTQLRRSPKRLLVELSKQLERQAMRLGETCVVASTFQEARHFTPATAQRYRDLVARTGFVCALGEDLPLEPVPGVRGAALAADDPIRGEWDVVVVSPHFSAALLARDLGDDGPDMERTFEYALTYRRQTVVAAAHSLLSRVAPAVGPVPAAAPAAAPASPPPGARPAAVVAPAAGEPLLQRALAASTSGITIADMRRPDQPLVYVNRAFEELAGYRSEELLGRNCRFLQGADTDHDAIGRLRSAIAEGREVRETLLNYRGPDRSEWWNEIYMAPVTDEDGRLVQYIGVQNDVTAQVEAERALIRERDRAQSYLARIEELAYTDSLTGLVNRRRFEERVEVELWEARGGDSALAVLFMDLDGFKAVNDELGHAAGDQLLVQVAARLKARLRRSDLAARLGGDEFLVSLQGLDRASARREADRVAEQLRAAIAEPYDIAGQPVRVTVSIGVATFPEDDAEDFRSLLHRADVRMYAAKHGR</sequence>
<dbReference type="InterPro" id="IPR035919">
    <property type="entry name" value="EAL_sf"/>
</dbReference>
<organism evidence="5 6">
    <name type="scientific">Kineococcus radiotolerans</name>
    <dbReference type="NCBI Taxonomy" id="131568"/>
    <lineage>
        <taxon>Bacteria</taxon>
        <taxon>Bacillati</taxon>
        <taxon>Actinomycetota</taxon>
        <taxon>Actinomycetes</taxon>
        <taxon>Kineosporiales</taxon>
        <taxon>Kineosporiaceae</taxon>
        <taxon>Kineococcus</taxon>
    </lineage>
</organism>
<dbReference type="InterPro" id="IPR001633">
    <property type="entry name" value="EAL_dom"/>
</dbReference>
<dbReference type="RefSeq" id="WP_183392385.1">
    <property type="nucleotide sequence ID" value="NZ_JACHVY010000003.1"/>
</dbReference>
<dbReference type="SMART" id="SM00086">
    <property type="entry name" value="PAC"/>
    <property type="match status" value="1"/>
</dbReference>
<dbReference type="Proteomes" id="UP000533269">
    <property type="component" value="Unassembled WGS sequence"/>
</dbReference>
<dbReference type="PROSITE" id="PS50883">
    <property type="entry name" value="EAL"/>
    <property type="match status" value="1"/>
</dbReference>
<feature type="domain" description="PAS" evidence="1">
    <location>
        <begin position="440"/>
        <end position="489"/>
    </location>
</feature>
<dbReference type="CDD" id="cd01949">
    <property type="entry name" value="GGDEF"/>
    <property type="match status" value="1"/>
</dbReference>
<dbReference type="InterPro" id="IPR043128">
    <property type="entry name" value="Rev_trsase/Diguanyl_cyclase"/>
</dbReference>
<dbReference type="InterPro" id="IPR019278">
    <property type="entry name" value="DICT_dom"/>
</dbReference>
<reference evidence="5 6" key="2">
    <citation type="submission" date="2020-08" db="EMBL/GenBank/DDBJ databases">
        <authorList>
            <person name="Partida-Martinez L."/>
            <person name="Huntemann M."/>
            <person name="Clum A."/>
            <person name="Wang J."/>
            <person name="Palaniappan K."/>
            <person name="Ritter S."/>
            <person name="Chen I.-M."/>
            <person name="Stamatis D."/>
            <person name="Reddy T."/>
            <person name="O'Malley R."/>
            <person name="Daum C."/>
            <person name="Shapiro N."/>
            <person name="Ivanova N."/>
            <person name="Kyrpides N."/>
            <person name="Woyke T."/>
        </authorList>
    </citation>
    <scope>NUCLEOTIDE SEQUENCE [LARGE SCALE GENOMIC DNA]</scope>
    <source>
        <strain evidence="5 6">AS2.23</strain>
    </source>
</reference>
<dbReference type="AlphaFoldDB" id="A0A7W4XYW2"/>
<dbReference type="SMART" id="SM00052">
    <property type="entry name" value="EAL"/>
    <property type="match status" value="1"/>
</dbReference>
<gene>
    <name evidence="5" type="ORF">FHR75_003501</name>
</gene>
<accession>A0A7W4XYW2</accession>
<dbReference type="CDD" id="cd00130">
    <property type="entry name" value="PAS"/>
    <property type="match status" value="1"/>
</dbReference>
<dbReference type="NCBIfam" id="TIGR00229">
    <property type="entry name" value="sensory_box"/>
    <property type="match status" value="1"/>
</dbReference>
<comment type="caution">
    <text evidence="5">The sequence shown here is derived from an EMBL/GenBank/DDBJ whole genome shotgun (WGS) entry which is preliminary data.</text>
</comment>
<dbReference type="Gene3D" id="3.30.70.270">
    <property type="match status" value="1"/>
</dbReference>
<dbReference type="NCBIfam" id="TIGR00254">
    <property type="entry name" value="GGDEF"/>
    <property type="match status" value="1"/>
</dbReference>
<dbReference type="PROSITE" id="PS50112">
    <property type="entry name" value="PAS"/>
    <property type="match status" value="1"/>
</dbReference>
<dbReference type="InterPro" id="IPR029787">
    <property type="entry name" value="Nucleotide_cyclase"/>
</dbReference>
<name>A0A7W4XYW2_KINRA</name>
<dbReference type="PROSITE" id="PS50113">
    <property type="entry name" value="PAC"/>
    <property type="match status" value="1"/>
</dbReference>
<dbReference type="Pfam" id="PF00563">
    <property type="entry name" value="EAL"/>
    <property type="match status" value="1"/>
</dbReference>
<evidence type="ECO:0000259" key="4">
    <source>
        <dbReference type="PROSITE" id="PS50887"/>
    </source>
</evidence>
<feature type="domain" description="EAL" evidence="3">
    <location>
        <begin position="1"/>
        <end position="244"/>
    </location>
</feature>
<feature type="domain" description="GGDEF" evidence="4">
    <location>
        <begin position="615"/>
        <end position="743"/>
    </location>
</feature>
<dbReference type="SUPFAM" id="SSF141868">
    <property type="entry name" value="EAL domain-like"/>
    <property type="match status" value="1"/>
</dbReference>
<dbReference type="EMBL" id="JACHVY010000003">
    <property type="protein sequence ID" value="MBB2902670.1"/>
    <property type="molecule type" value="Genomic_DNA"/>
</dbReference>
<dbReference type="PANTHER" id="PTHR44757:SF2">
    <property type="entry name" value="BIOFILM ARCHITECTURE MAINTENANCE PROTEIN MBAA"/>
    <property type="match status" value="1"/>
</dbReference>